<dbReference type="InParanoid" id="A0A0U5EPZ2"/>
<evidence type="ECO:0000313" key="1">
    <source>
        <dbReference type="EMBL" id="CUI16176.1"/>
    </source>
</evidence>
<dbReference type="PATRIC" id="fig|389348.3.peg.604"/>
<proteinExistence type="predicted"/>
<accession>A0A0U5EPZ2</accession>
<reference evidence="2" key="1">
    <citation type="submission" date="2015-09" db="EMBL/GenBank/DDBJ databases">
        <authorList>
            <person name="Bertelli C."/>
        </authorList>
    </citation>
    <scope>NUCLEOTIDE SEQUENCE [LARGE SCALE GENOMIC DNA]</scope>
    <source>
        <strain evidence="2">KNic</strain>
    </source>
</reference>
<gene>
    <name evidence="1" type="ORF">PNK_0548</name>
</gene>
<evidence type="ECO:0000313" key="2">
    <source>
        <dbReference type="Proteomes" id="UP000069902"/>
    </source>
</evidence>
<dbReference type="KEGG" id="pnl:PNK_0548"/>
<dbReference type="EMBL" id="LN879502">
    <property type="protein sequence ID" value="CUI16176.1"/>
    <property type="molecule type" value="Genomic_DNA"/>
</dbReference>
<dbReference type="RefSeq" id="WP_032125122.1">
    <property type="nucleotide sequence ID" value="NZ_LN879502.1"/>
</dbReference>
<name>A0A0U5EPZ2_9BACT</name>
<sequence length="78" mass="8963">MISNCTSSQAIPSVISSRNHENFISLSIQNFQTIVQDTFERLADCQNNPNNQVLEKGAWYAHDYYSALKKAKQEKRLK</sequence>
<dbReference type="STRING" id="389348.PNK_0548"/>
<protein>
    <submittedName>
        <fullName evidence="1">Uncharacterized protein</fullName>
    </submittedName>
</protein>
<dbReference type="Proteomes" id="UP000069902">
    <property type="component" value="Chromosome cPNK"/>
</dbReference>
<dbReference type="AlphaFoldDB" id="A0A0U5EPZ2"/>
<organism evidence="1 2">
    <name type="scientific">Candidatus Protochlamydia naegleriophila</name>
    <dbReference type="NCBI Taxonomy" id="389348"/>
    <lineage>
        <taxon>Bacteria</taxon>
        <taxon>Pseudomonadati</taxon>
        <taxon>Chlamydiota</taxon>
        <taxon>Chlamydiia</taxon>
        <taxon>Parachlamydiales</taxon>
        <taxon>Parachlamydiaceae</taxon>
        <taxon>Candidatus Protochlamydia</taxon>
    </lineage>
</organism>
<keyword evidence="2" id="KW-1185">Reference proteome</keyword>